<evidence type="ECO:0000256" key="1">
    <source>
        <dbReference type="ARBA" id="ARBA00004180"/>
    </source>
</evidence>
<keyword evidence="16" id="KW-1185">Reference proteome</keyword>
<comment type="caution">
    <text evidence="15">The sequence shown here is derived from an EMBL/GenBank/DDBJ whole genome shotgun (WGS) entry which is preliminary data.</text>
</comment>
<dbReference type="InterPro" id="IPR036322">
    <property type="entry name" value="WD40_repeat_dom_sf"/>
</dbReference>
<evidence type="ECO:0000256" key="6">
    <source>
        <dbReference type="ARBA" id="ARBA00022574"/>
    </source>
</evidence>
<dbReference type="EMBL" id="CASHTH010001617">
    <property type="protein sequence ID" value="CAI8017328.1"/>
    <property type="molecule type" value="Genomic_DNA"/>
</dbReference>
<dbReference type="Gene3D" id="1.25.40.1030">
    <property type="match status" value="1"/>
</dbReference>
<evidence type="ECO:0000256" key="10">
    <source>
        <dbReference type="ARBA" id="ARBA00022927"/>
    </source>
</evidence>
<dbReference type="GO" id="GO:0015031">
    <property type="term" value="P:protein transport"/>
    <property type="evidence" value="ECO:0007669"/>
    <property type="project" value="UniProtKB-KW"/>
</dbReference>
<evidence type="ECO:0000313" key="15">
    <source>
        <dbReference type="EMBL" id="CAI8017328.1"/>
    </source>
</evidence>
<keyword evidence="7" id="KW-0677">Repeat</keyword>
<keyword evidence="4" id="KW-0813">Transport</keyword>
<dbReference type="AlphaFoldDB" id="A0AA35RUY4"/>
<evidence type="ECO:0000256" key="3">
    <source>
        <dbReference type="ARBA" id="ARBA00009358"/>
    </source>
</evidence>
<dbReference type="GO" id="GO:0030127">
    <property type="term" value="C:COPII vesicle coat"/>
    <property type="evidence" value="ECO:0007669"/>
    <property type="project" value="TreeGrafter"/>
</dbReference>
<evidence type="ECO:0000256" key="7">
    <source>
        <dbReference type="ARBA" id="ARBA00022737"/>
    </source>
</evidence>
<dbReference type="PANTHER" id="PTHR13923">
    <property type="entry name" value="SEC31-RELATED PROTEIN"/>
    <property type="match status" value="1"/>
</dbReference>
<feature type="region of interest" description="Disordered" evidence="14">
    <location>
        <begin position="344"/>
        <end position="379"/>
    </location>
</feature>
<name>A0AA35RUY4_GEOBA</name>
<protein>
    <submittedName>
        <fullName evidence="15">Protein transport protein Sec31A</fullName>
    </submittedName>
</protein>
<keyword evidence="9" id="KW-0931">ER-Golgi transport</keyword>
<gene>
    <name evidence="15" type="ORF">GBAR_LOCUS10537</name>
</gene>
<evidence type="ECO:0000256" key="5">
    <source>
        <dbReference type="ARBA" id="ARBA00022490"/>
    </source>
</evidence>
<feature type="repeat" description="WD" evidence="13">
    <location>
        <begin position="117"/>
        <end position="159"/>
    </location>
</feature>
<dbReference type="FunFam" id="2.130.10.10:FF:000009">
    <property type="entry name" value="Protein transport protein Sec31A isoform A"/>
    <property type="match status" value="1"/>
</dbReference>
<dbReference type="SUPFAM" id="SSF50978">
    <property type="entry name" value="WD40 repeat-like"/>
    <property type="match status" value="1"/>
</dbReference>
<dbReference type="Gene3D" id="2.130.10.10">
    <property type="entry name" value="YVTN repeat-like/Quinoprotein amine dehydrogenase"/>
    <property type="match status" value="1"/>
</dbReference>
<organism evidence="15 16">
    <name type="scientific">Geodia barretti</name>
    <name type="common">Barrett's horny sponge</name>
    <dbReference type="NCBI Taxonomy" id="519541"/>
    <lineage>
        <taxon>Eukaryota</taxon>
        <taxon>Metazoa</taxon>
        <taxon>Porifera</taxon>
        <taxon>Demospongiae</taxon>
        <taxon>Heteroscleromorpha</taxon>
        <taxon>Tetractinellida</taxon>
        <taxon>Astrophorina</taxon>
        <taxon>Geodiidae</taxon>
        <taxon>Geodia</taxon>
    </lineage>
</organism>
<dbReference type="GO" id="GO:0070971">
    <property type="term" value="C:endoplasmic reticulum exit site"/>
    <property type="evidence" value="ECO:0007669"/>
    <property type="project" value="TreeGrafter"/>
</dbReference>
<dbReference type="InterPro" id="IPR040251">
    <property type="entry name" value="SEC31-like"/>
</dbReference>
<proteinExistence type="inferred from homology"/>
<keyword evidence="6 13" id="KW-0853">WD repeat</keyword>
<keyword evidence="8" id="KW-0256">Endoplasmic reticulum</keyword>
<keyword evidence="12" id="KW-0968">Cytoplasmic vesicle</keyword>
<evidence type="ECO:0000256" key="9">
    <source>
        <dbReference type="ARBA" id="ARBA00022892"/>
    </source>
</evidence>
<dbReference type="GO" id="GO:0007029">
    <property type="term" value="P:endoplasmic reticulum organization"/>
    <property type="evidence" value="ECO:0007669"/>
    <property type="project" value="TreeGrafter"/>
</dbReference>
<keyword evidence="10" id="KW-0653">Protein transport</keyword>
<accession>A0AA35RUY4</accession>
<dbReference type="InterPro" id="IPR015943">
    <property type="entry name" value="WD40/YVTN_repeat-like_dom_sf"/>
</dbReference>
<dbReference type="GO" id="GO:0005789">
    <property type="term" value="C:endoplasmic reticulum membrane"/>
    <property type="evidence" value="ECO:0007669"/>
    <property type="project" value="UniProtKB-SubCell"/>
</dbReference>
<dbReference type="InterPro" id="IPR019775">
    <property type="entry name" value="WD40_repeat_CS"/>
</dbReference>
<dbReference type="Pfam" id="PF00400">
    <property type="entry name" value="WD40"/>
    <property type="match status" value="2"/>
</dbReference>
<reference evidence="15" key="1">
    <citation type="submission" date="2023-03" db="EMBL/GenBank/DDBJ databases">
        <authorList>
            <person name="Steffen K."/>
            <person name="Cardenas P."/>
        </authorList>
    </citation>
    <scope>NUCLEOTIDE SEQUENCE</scope>
</reference>
<dbReference type="SMART" id="SM00320">
    <property type="entry name" value="WD40"/>
    <property type="match status" value="6"/>
</dbReference>
<evidence type="ECO:0000256" key="14">
    <source>
        <dbReference type="SAM" id="MobiDB-lite"/>
    </source>
</evidence>
<evidence type="ECO:0000256" key="13">
    <source>
        <dbReference type="PROSITE-ProRule" id="PRU00221"/>
    </source>
</evidence>
<dbReference type="GO" id="GO:0005198">
    <property type="term" value="F:structural molecule activity"/>
    <property type="evidence" value="ECO:0007669"/>
    <property type="project" value="TreeGrafter"/>
</dbReference>
<dbReference type="PROSITE" id="PS50082">
    <property type="entry name" value="WD_REPEATS_2"/>
    <property type="match status" value="2"/>
</dbReference>
<dbReference type="PANTHER" id="PTHR13923:SF11">
    <property type="entry name" value="SECRETORY 31, ISOFORM D"/>
    <property type="match status" value="1"/>
</dbReference>
<comment type="subcellular location">
    <subcellularLocation>
        <location evidence="1">Cytoplasmic vesicle membrane</location>
        <topology evidence="1">Peripheral membrane protein</topology>
        <orientation evidence="1">Cytoplasmic side</orientation>
    </subcellularLocation>
    <subcellularLocation>
        <location evidence="2">Endoplasmic reticulum membrane</location>
        <topology evidence="2">Peripheral membrane protein</topology>
    </subcellularLocation>
</comment>
<evidence type="ECO:0000313" key="16">
    <source>
        <dbReference type="Proteomes" id="UP001174909"/>
    </source>
</evidence>
<keyword evidence="11" id="KW-0472">Membrane</keyword>
<evidence type="ECO:0000256" key="4">
    <source>
        <dbReference type="ARBA" id="ARBA00022448"/>
    </source>
</evidence>
<evidence type="ECO:0000256" key="8">
    <source>
        <dbReference type="ARBA" id="ARBA00022824"/>
    </source>
</evidence>
<dbReference type="InterPro" id="IPR001680">
    <property type="entry name" value="WD40_rpt"/>
</dbReference>
<dbReference type="PROSITE" id="PS00678">
    <property type="entry name" value="WD_REPEATS_1"/>
    <property type="match status" value="1"/>
</dbReference>
<evidence type="ECO:0000256" key="2">
    <source>
        <dbReference type="ARBA" id="ARBA00004406"/>
    </source>
</evidence>
<keyword evidence="5" id="KW-0963">Cytoplasm</keyword>
<dbReference type="GO" id="GO:0090110">
    <property type="term" value="P:COPII-coated vesicle cargo loading"/>
    <property type="evidence" value="ECO:0007669"/>
    <property type="project" value="TreeGrafter"/>
</dbReference>
<sequence length="457" mass="50039">MKVKEIARTANVAWSPATMQDVHIACGTVAQQLDATFSTSARLEVFSLDLASSGLAVPLAGTVDSPLRFHKLAWSAHGQEGVNACGVIAGGSDNGTITLWAADKIIGDTEGAQLKQMIHHTGPVRTIDFNPFQPNLLASGGNDSEIFIWDLNNPDSPMSPGNKLHPLEDISGVAWNRQVQHIIASTSPSGKSVLWDLRKNEPIIQVADPNARVHCNAISWHPDVATQMVTASGDDRSPVVQLWDLRFATSPMRTLERHKKGILSLAWCPQDSDLLLTAAKDNLVLCWNPNSDIPGGEVVYELPATSQWIFEVHWCPRNPSMISTASFDGHVTMYSLLGGGVSAHEEPAEQPLQQSDDPFANLAPKPRQQPVETTPLKKPPKWFRRPCGARFSFGGKLVSFRHDNSRSVRVSQVVTEEALLERSSSLKRPSLNKISQTFVPRKPLVQPILRNRTSGTF</sequence>
<dbReference type="Proteomes" id="UP001174909">
    <property type="component" value="Unassembled WGS sequence"/>
</dbReference>
<dbReference type="PROSITE" id="PS50294">
    <property type="entry name" value="WD_REPEATS_REGION"/>
    <property type="match status" value="1"/>
</dbReference>
<feature type="repeat" description="WD" evidence="13">
    <location>
        <begin position="255"/>
        <end position="288"/>
    </location>
</feature>
<evidence type="ECO:0000256" key="11">
    <source>
        <dbReference type="ARBA" id="ARBA00023136"/>
    </source>
</evidence>
<evidence type="ECO:0000256" key="12">
    <source>
        <dbReference type="ARBA" id="ARBA00023329"/>
    </source>
</evidence>
<comment type="similarity">
    <text evidence="3">Belongs to the WD repeat SEC31 family.</text>
</comment>